<dbReference type="SUPFAM" id="SSF56672">
    <property type="entry name" value="DNA/RNA polymerases"/>
    <property type="match status" value="1"/>
</dbReference>
<dbReference type="InterPro" id="IPR043502">
    <property type="entry name" value="DNA/RNA_pol_sf"/>
</dbReference>
<gene>
    <name evidence="2" type="ORF">V6N12_030528</name>
</gene>
<dbReference type="PANTHER" id="PTHR33067:SF32">
    <property type="entry name" value="ASPARTIC PEPTIDASE DDI1-TYPE DOMAIN-CONTAINING PROTEIN"/>
    <property type="match status" value="1"/>
</dbReference>
<keyword evidence="3" id="KW-1185">Reference proteome</keyword>
<dbReference type="Gene3D" id="3.10.10.10">
    <property type="entry name" value="HIV Type 1 Reverse Transcriptase, subunit A, domain 1"/>
    <property type="match status" value="1"/>
</dbReference>
<feature type="compositionally biased region" description="Basic and acidic residues" evidence="1">
    <location>
        <begin position="80"/>
        <end position="96"/>
    </location>
</feature>
<comment type="caution">
    <text evidence="2">The sequence shown here is derived from an EMBL/GenBank/DDBJ whole genome shotgun (WGS) entry which is preliminary data.</text>
</comment>
<feature type="region of interest" description="Disordered" evidence="1">
    <location>
        <begin position="61"/>
        <end position="115"/>
    </location>
</feature>
<evidence type="ECO:0000256" key="1">
    <source>
        <dbReference type="SAM" id="MobiDB-lite"/>
    </source>
</evidence>
<dbReference type="CDD" id="cd00303">
    <property type="entry name" value="retropepsin_like"/>
    <property type="match status" value="1"/>
</dbReference>
<dbReference type="PANTHER" id="PTHR33067">
    <property type="entry name" value="RNA-DIRECTED DNA POLYMERASE-RELATED"/>
    <property type="match status" value="1"/>
</dbReference>
<proteinExistence type="predicted"/>
<dbReference type="Proteomes" id="UP001472677">
    <property type="component" value="Unassembled WGS sequence"/>
</dbReference>
<accession>A0ABR2BC09</accession>
<evidence type="ECO:0008006" key="4">
    <source>
        <dbReference type="Google" id="ProtNLM"/>
    </source>
</evidence>
<name>A0ABR2BC09_9ROSI</name>
<dbReference type="Pfam" id="PF13650">
    <property type="entry name" value="Asp_protease_2"/>
    <property type="match status" value="1"/>
</dbReference>
<evidence type="ECO:0000313" key="3">
    <source>
        <dbReference type="Proteomes" id="UP001472677"/>
    </source>
</evidence>
<reference evidence="2 3" key="1">
    <citation type="journal article" date="2024" name="G3 (Bethesda)">
        <title>Genome assembly of Hibiscus sabdariffa L. provides insights into metabolisms of medicinal natural products.</title>
        <authorList>
            <person name="Kim T."/>
        </authorList>
    </citation>
    <scope>NUCLEOTIDE SEQUENCE [LARGE SCALE GENOMIC DNA]</scope>
    <source>
        <strain evidence="2">TK-2024</strain>
        <tissue evidence="2">Old leaves</tissue>
    </source>
</reference>
<sequence length="579" mass="65515">MPWHSETKGNAPVSSSNSMEATMQEFISTTKTMLQEHSASIKHHGNMLQTQGALLQSHSSSLRALETQKESEDVIDSPIEEDKGEKLDNEKTEEQHVNTTASAAPKPARDEVRPPPPFPQRLKKHKEDLQFQKFVSMLDQFHINIPFLEAIKQVPSYAKFLKDIVTKKRKAESYEIVAVASEYCAGRVELPMKKKDPSSFIIPCSIGNNFMGNALCDLGSSVNLMPKVVFKKLGIRIEKPTTIIVQLADRSHVRPERRVEDVIVKVGKFVFPVDFLILDCEVDDKAPIILGRPFLATGRILIDCEKGHFTMRVADQTMTINVFNTLQYMGDQGDCYHLQEENTTASEEESGIICYSKFIQIKDFEKLKEGDDEEPEATQCESNQVSLFTIRPGMRFESLDFSEFITPKPSLEHAPLLELKPLPQHLKYVYLGSNETLLVIISSKLLPDQEYGLIKLLSQYKKAIGWTMADLKGISPTICMHKIILEECHSNSMEPQRRLNPTMKKVVMKEIIKWLDAGVIYPISDSSWVSPVQCVPKKGGITVVTNDENGLLQTRTVTGWRICMDYRKLNKATKKDHFP</sequence>
<protein>
    <recommendedName>
        <fullName evidence="4">Retrotransposon gag protein</fullName>
    </recommendedName>
</protein>
<dbReference type="InterPro" id="IPR021109">
    <property type="entry name" value="Peptidase_aspartic_dom_sf"/>
</dbReference>
<feature type="region of interest" description="Disordered" evidence="1">
    <location>
        <begin position="1"/>
        <end position="20"/>
    </location>
</feature>
<evidence type="ECO:0000313" key="2">
    <source>
        <dbReference type="EMBL" id="KAK8504431.1"/>
    </source>
</evidence>
<organism evidence="2 3">
    <name type="scientific">Hibiscus sabdariffa</name>
    <name type="common">roselle</name>
    <dbReference type="NCBI Taxonomy" id="183260"/>
    <lineage>
        <taxon>Eukaryota</taxon>
        <taxon>Viridiplantae</taxon>
        <taxon>Streptophyta</taxon>
        <taxon>Embryophyta</taxon>
        <taxon>Tracheophyta</taxon>
        <taxon>Spermatophyta</taxon>
        <taxon>Magnoliopsida</taxon>
        <taxon>eudicotyledons</taxon>
        <taxon>Gunneridae</taxon>
        <taxon>Pentapetalae</taxon>
        <taxon>rosids</taxon>
        <taxon>malvids</taxon>
        <taxon>Malvales</taxon>
        <taxon>Malvaceae</taxon>
        <taxon>Malvoideae</taxon>
        <taxon>Hibiscus</taxon>
    </lineage>
</organism>
<dbReference type="EMBL" id="JBBPBM010000142">
    <property type="protein sequence ID" value="KAK8504431.1"/>
    <property type="molecule type" value="Genomic_DNA"/>
</dbReference>
<dbReference type="Gene3D" id="2.40.70.10">
    <property type="entry name" value="Acid Proteases"/>
    <property type="match status" value="1"/>
</dbReference>